<feature type="transmembrane region" description="Helical" evidence="5">
    <location>
        <begin position="264"/>
        <end position="286"/>
    </location>
</feature>
<sequence>MASAVSHAPDEVAAHTGHRGAWTVILCWITVLLEGYDLVVLGAIIPTLIDTHHLGFTPGAATTVATLSLVGVAIGAVCVGPLSDLFGRRRLLIGSVLLFSVFTLLVPLAGSVAMFATLRLVAGLGLGACMPVSLTMMSEQLPERQRARASTLTMTGYHTGAVITSLLALEVTHNWKVLFYVLGVAGLVVAAIQWFKLPESEAYLQGQRSGDRQRAPFKDLLQPTLLRAGIGVWVASFMGLLLVYGLNTWLPQLMHSAGYAVPAAVTQLLILNVGGVVGLVVGGFVADHRGINRTALLWFVVSAVMLALLSIRMQSDLLLDVVVFLTGVFVFSAQVLVYAYVTHFYPAAVRGTALGSASGIGRIGSIVGPTITGALVSAGWGHPWGFYFFAVVAVLGVVAVATLPRRAAVSGAHV</sequence>
<dbReference type="PROSITE" id="PS50850">
    <property type="entry name" value="MFS"/>
    <property type="match status" value="1"/>
</dbReference>
<dbReference type="InterPro" id="IPR020846">
    <property type="entry name" value="MFS_dom"/>
</dbReference>
<evidence type="ECO:0000256" key="2">
    <source>
        <dbReference type="ARBA" id="ARBA00022692"/>
    </source>
</evidence>
<evidence type="ECO:0000256" key="4">
    <source>
        <dbReference type="ARBA" id="ARBA00023136"/>
    </source>
</evidence>
<keyword evidence="4 5" id="KW-0472">Membrane</keyword>
<accession>A0ABV3SWB2</accession>
<keyword evidence="8" id="KW-1185">Reference proteome</keyword>
<evidence type="ECO:0000313" key="7">
    <source>
        <dbReference type="EMBL" id="MEX0426310.1"/>
    </source>
</evidence>
<dbReference type="InterPro" id="IPR011701">
    <property type="entry name" value="MFS"/>
</dbReference>
<protein>
    <submittedName>
        <fullName evidence="7">MFS transporter</fullName>
    </submittedName>
</protein>
<reference evidence="7 8" key="1">
    <citation type="submission" date="2024-07" db="EMBL/GenBank/DDBJ databases">
        <authorList>
            <person name="Lee S."/>
            <person name="Kang M."/>
        </authorList>
    </citation>
    <scope>NUCLEOTIDE SEQUENCE [LARGE SCALE GENOMIC DNA]</scope>
    <source>
        <strain evidence="7 8">DS6</strain>
    </source>
</reference>
<comment type="subcellular location">
    <subcellularLocation>
        <location evidence="1">Cell membrane</location>
        <topology evidence="1">Multi-pass membrane protein</topology>
    </subcellularLocation>
</comment>
<keyword evidence="2 5" id="KW-0812">Transmembrane</keyword>
<feature type="transmembrane region" description="Helical" evidence="5">
    <location>
        <begin position="224"/>
        <end position="244"/>
    </location>
</feature>
<dbReference type="PANTHER" id="PTHR23508">
    <property type="entry name" value="CARBOXYLIC ACID TRANSPORTER PROTEIN HOMOLOG"/>
    <property type="match status" value="1"/>
</dbReference>
<comment type="caution">
    <text evidence="7">The sequence shown here is derived from an EMBL/GenBank/DDBJ whole genome shotgun (WGS) entry which is preliminary data.</text>
</comment>
<evidence type="ECO:0000256" key="1">
    <source>
        <dbReference type="ARBA" id="ARBA00004651"/>
    </source>
</evidence>
<organism evidence="7 8">
    <name type="scientific">Nocardioides eburneus</name>
    <dbReference type="NCBI Taxonomy" id="3231482"/>
    <lineage>
        <taxon>Bacteria</taxon>
        <taxon>Bacillati</taxon>
        <taxon>Actinomycetota</taxon>
        <taxon>Actinomycetes</taxon>
        <taxon>Propionibacteriales</taxon>
        <taxon>Nocardioidaceae</taxon>
        <taxon>Nocardioides</taxon>
    </lineage>
</organism>
<feature type="domain" description="Major facilitator superfamily (MFS) profile" evidence="6">
    <location>
        <begin position="23"/>
        <end position="408"/>
    </location>
</feature>
<dbReference type="Pfam" id="PF07690">
    <property type="entry name" value="MFS_1"/>
    <property type="match status" value="1"/>
</dbReference>
<name>A0ABV3SWB2_9ACTN</name>
<evidence type="ECO:0000256" key="3">
    <source>
        <dbReference type="ARBA" id="ARBA00022989"/>
    </source>
</evidence>
<dbReference type="CDD" id="cd17365">
    <property type="entry name" value="MFS_PcaK_like"/>
    <property type="match status" value="1"/>
</dbReference>
<gene>
    <name evidence="7" type="ORF">AB3X52_01670</name>
</gene>
<dbReference type="Gene3D" id="1.20.1250.20">
    <property type="entry name" value="MFS general substrate transporter like domains"/>
    <property type="match status" value="2"/>
</dbReference>
<dbReference type="EMBL" id="JBFPJR010000002">
    <property type="protein sequence ID" value="MEX0426310.1"/>
    <property type="molecule type" value="Genomic_DNA"/>
</dbReference>
<feature type="transmembrane region" description="Helical" evidence="5">
    <location>
        <begin position="317"/>
        <end position="341"/>
    </location>
</feature>
<evidence type="ECO:0000256" key="5">
    <source>
        <dbReference type="SAM" id="Phobius"/>
    </source>
</evidence>
<feature type="transmembrane region" description="Helical" evidence="5">
    <location>
        <begin position="295"/>
        <end position="311"/>
    </location>
</feature>
<keyword evidence="3 5" id="KW-1133">Transmembrane helix</keyword>
<dbReference type="InterPro" id="IPR036259">
    <property type="entry name" value="MFS_trans_sf"/>
</dbReference>
<dbReference type="PROSITE" id="PS00216">
    <property type="entry name" value="SUGAR_TRANSPORT_1"/>
    <property type="match status" value="1"/>
</dbReference>
<proteinExistence type="predicted"/>
<dbReference type="InterPro" id="IPR005829">
    <property type="entry name" value="Sugar_transporter_CS"/>
</dbReference>
<dbReference type="PANTHER" id="PTHR23508:SF10">
    <property type="entry name" value="CARBOXYLIC ACID TRANSPORTER PROTEIN HOMOLOG"/>
    <property type="match status" value="1"/>
</dbReference>
<dbReference type="SUPFAM" id="SSF103473">
    <property type="entry name" value="MFS general substrate transporter"/>
    <property type="match status" value="1"/>
</dbReference>
<feature type="transmembrane region" description="Helical" evidence="5">
    <location>
        <begin position="55"/>
        <end position="79"/>
    </location>
</feature>
<feature type="transmembrane region" description="Helical" evidence="5">
    <location>
        <begin position="91"/>
        <end position="110"/>
    </location>
</feature>
<feature type="transmembrane region" description="Helical" evidence="5">
    <location>
        <begin position="384"/>
        <end position="403"/>
    </location>
</feature>
<dbReference type="RefSeq" id="WP_367990960.1">
    <property type="nucleotide sequence ID" value="NZ_JBFPJR010000002.1"/>
</dbReference>
<feature type="transmembrane region" description="Helical" evidence="5">
    <location>
        <begin position="21"/>
        <end position="49"/>
    </location>
</feature>
<evidence type="ECO:0000259" key="6">
    <source>
        <dbReference type="PROSITE" id="PS50850"/>
    </source>
</evidence>
<evidence type="ECO:0000313" key="8">
    <source>
        <dbReference type="Proteomes" id="UP001556631"/>
    </source>
</evidence>
<feature type="transmembrane region" description="Helical" evidence="5">
    <location>
        <begin position="353"/>
        <end position="378"/>
    </location>
</feature>
<feature type="transmembrane region" description="Helical" evidence="5">
    <location>
        <begin position="177"/>
        <end position="195"/>
    </location>
</feature>
<dbReference type="Proteomes" id="UP001556631">
    <property type="component" value="Unassembled WGS sequence"/>
</dbReference>